<dbReference type="OrthoDB" id="99480at2"/>
<dbReference type="GO" id="GO:0009279">
    <property type="term" value="C:cell outer membrane"/>
    <property type="evidence" value="ECO:0007669"/>
    <property type="project" value="UniProtKB-SubCell"/>
</dbReference>
<evidence type="ECO:0000256" key="5">
    <source>
        <dbReference type="ARBA" id="ARBA00023077"/>
    </source>
</evidence>
<feature type="domain" description="TonB-dependent receptor-like beta-barrel" evidence="11">
    <location>
        <begin position="201"/>
        <end position="626"/>
    </location>
</feature>
<reference evidence="13 14" key="1">
    <citation type="submission" date="2015-09" db="EMBL/GenBank/DDBJ databases">
        <title>Draft Genome Sequence of Pseudoalteromonas lipolytica UCD-48B.</title>
        <authorList>
            <person name="Krusor M."/>
            <person name="Coil D.A."/>
            <person name="Lang J.M."/>
            <person name="Eisen J.A."/>
            <person name="Alexiev A."/>
        </authorList>
    </citation>
    <scope>NUCLEOTIDE SEQUENCE [LARGE SCALE GENOMIC DNA]</scope>
    <source>
        <strain evidence="13 14">UCD-48B</strain>
    </source>
</reference>
<keyword evidence="10" id="KW-0732">Signal</keyword>
<dbReference type="Pfam" id="PF00593">
    <property type="entry name" value="TonB_dep_Rec_b-barrel"/>
    <property type="match status" value="1"/>
</dbReference>
<evidence type="ECO:0000256" key="9">
    <source>
        <dbReference type="RuleBase" id="RU003357"/>
    </source>
</evidence>
<protein>
    <submittedName>
        <fullName evidence="13">TonB-dependent receptor</fullName>
    </submittedName>
</protein>
<evidence type="ECO:0000256" key="7">
    <source>
        <dbReference type="ARBA" id="ARBA00023237"/>
    </source>
</evidence>
<dbReference type="GO" id="GO:0044718">
    <property type="term" value="P:siderophore transmembrane transport"/>
    <property type="evidence" value="ECO:0007669"/>
    <property type="project" value="TreeGrafter"/>
</dbReference>
<dbReference type="AlphaFoldDB" id="A0A0P7ERX0"/>
<dbReference type="EMBL" id="LJTC01000001">
    <property type="protein sequence ID" value="KPM85499.1"/>
    <property type="molecule type" value="Genomic_DNA"/>
</dbReference>
<dbReference type="InterPro" id="IPR012910">
    <property type="entry name" value="Plug_dom"/>
</dbReference>
<dbReference type="InterPro" id="IPR000531">
    <property type="entry name" value="Beta-barrel_TonB"/>
</dbReference>
<evidence type="ECO:0000256" key="8">
    <source>
        <dbReference type="PROSITE-ProRule" id="PRU01360"/>
    </source>
</evidence>
<gene>
    <name evidence="13" type="ORF">AOG27_01565</name>
</gene>
<feature type="chain" id="PRO_5006138579" evidence="10">
    <location>
        <begin position="20"/>
        <end position="671"/>
    </location>
</feature>
<keyword evidence="4 8" id="KW-0812">Transmembrane</keyword>
<evidence type="ECO:0000256" key="4">
    <source>
        <dbReference type="ARBA" id="ARBA00022692"/>
    </source>
</evidence>
<keyword evidence="2 8" id="KW-0813">Transport</keyword>
<dbReference type="Gene3D" id="2.170.130.10">
    <property type="entry name" value="TonB-dependent receptor, plug domain"/>
    <property type="match status" value="1"/>
</dbReference>
<dbReference type="STRING" id="570156.AOG27_01565"/>
<keyword evidence="13" id="KW-0675">Receptor</keyword>
<proteinExistence type="inferred from homology"/>
<name>A0A0P7ERX0_9GAMM</name>
<dbReference type="PANTHER" id="PTHR30069">
    <property type="entry name" value="TONB-DEPENDENT OUTER MEMBRANE RECEPTOR"/>
    <property type="match status" value="1"/>
</dbReference>
<keyword evidence="5 9" id="KW-0798">TonB box</keyword>
<comment type="subcellular location">
    <subcellularLocation>
        <location evidence="1 8">Cell outer membrane</location>
        <topology evidence="1 8">Multi-pass membrane protein</topology>
    </subcellularLocation>
</comment>
<dbReference type="Pfam" id="PF07715">
    <property type="entry name" value="Plug"/>
    <property type="match status" value="1"/>
</dbReference>
<comment type="caution">
    <text evidence="13">The sequence shown here is derived from an EMBL/GenBank/DDBJ whole genome shotgun (WGS) entry which is preliminary data.</text>
</comment>
<evidence type="ECO:0000256" key="1">
    <source>
        <dbReference type="ARBA" id="ARBA00004571"/>
    </source>
</evidence>
<keyword evidence="3 8" id="KW-1134">Transmembrane beta strand</keyword>
<organism evidence="13 14">
    <name type="scientific">Pseudoalteromonas lipolytica</name>
    <dbReference type="NCBI Taxonomy" id="570156"/>
    <lineage>
        <taxon>Bacteria</taxon>
        <taxon>Pseudomonadati</taxon>
        <taxon>Pseudomonadota</taxon>
        <taxon>Gammaproteobacteria</taxon>
        <taxon>Alteromonadales</taxon>
        <taxon>Pseudoalteromonadaceae</taxon>
        <taxon>Pseudoalteromonas</taxon>
    </lineage>
</organism>
<dbReference type="PROSITE" id="PS52016">
    <property type="entry name" value="TONB_DEPENDENT_REC_3"/>
    <property type="match status" value="1"/>
</dbReference>
<dbReference type="Proteomes" id="UP000050378">
    <property type="component" value="Unassembled WGS sequence"/>
</dbReference>
<evidence type="ECO:0000313" key="14">
    <source>
        <dbReference type="Proteomes" id="UP000050378"/>
    </source>
</evidence>
<dbReference type="InterPro" id="IPR037066">
    <property type="entry name" value="Plug_dom_sf"/>
</dbReference>
<evidence type="ECO:0000313" key="13">
    <source>
        <dbReference type="EMBL" id="KPM85499.1"/>
    </source>
</evidence>
<dbReference type="SUPFAM" id="SSF56935">
    <property type="entry name" value="Porins"/>
    <property type="match status" value="1"/>
</dbReference>
<accession>A0A0P7ERX0</accession>
<evidence type="ECO:0000256" key="10">
    <source>
        <dbReference type="SAM" id="SignalP"/>
    </source>
</evidence>
<dbReference type="RefSeq" id="WP_054551253.1">
    <property type="nucleotide sequence ID" value="NZ_LJTC01000001.1"/>
</dbReference>
<evidence type="ECO:0000256" key="6">
    <source>
        <dbReference type="ARBA" id="ARBA00023136"/>
    </source>
</evidence>
<dbReference type="InterPro" id="IPR039426">
    <property type="entry name" value="TonB-dep_rcpt-like"/>
</dbReference>
<dbReference type="PANTHER" id="PTHR30069:SF36">
    <property type="entry name" value="BLL6948 PROTEIN"/>
    <property type="match status" value="1"/>
</dbReference>
<feature type="signal peptide" evidence="10">
    <location>
        <begin position="1"/>
        <end position="19"/>
    </location>
</feature>
<evidence type="ECO:0000259" key="11">
    <source>
        <dbReference type="Pfam" id="PF00593"/>
    </source>
</evidence>
<dbReference type="GO" id="GO:0015344">
    <property type="term" value="F:siderophore uptake transmembrane transporter activity"/>
    <property type="evidence" value="ECO:0007669"/>
    <property type="project" value="TreeGrafter"/>
</dbReference>
<feature type="domain" description="TonB-dependent receptor plug" evidence="12">
    <location>
        <begin position="38"/>
        <end position="147"/>
    </location>
</feature>
<evidence type="ECO:0000256" key="2">
    <source>
        <dbReference type="ARBA" id="ARBA00022448"/>
    </source>
</evidence>
<sequence length="671" mass="74624">MNKLCISVVTFCCSFNAFANIERITVYGHRTGLIGESISASSGIIGQGEIENRPMLRSTELLELIPGMAVTQHSGSGKANQYFIRGFNLDHGTDFATNIDGMPINMRSHGHGQGYTDLNFIIPETIATVSYQKGSYDVRQGDFSTAGSAYFHLSDNPKHDQLSITVGEDNFYRGVALGSTSIGSGKLVGATEWQVYDGPWQDINEDVNKKNALLRYSRDSEQGNLSITAMAYDNSWNSADQIPQRAIEQGIISELGSLDKTLGGESSRYSLSTNWQGQNLSVSAYLIDYELNLYSNFSYFLNDPINGDQFNQRDNRTISGGTLSYQFTANVGDIPVNHTVGTELRHDNVNKVGLYNTQARKYLSTVRQDSVEETSYTAYWQTQLHLSQQLEATLGVRYDYLDAHVDSDNSLNSGDADDDLLGFKASLTYLFTDNLAGYANWGQSFHSNDARGATIAQDPVTLEATNTVDLLVKSNGAELGLRYFDEQQFNFSAALWWLELDSELLFVGDAGNTEASDASQRYGIELSAYYWLSDTLSLDAEASFTHSRLDISNNNNRIEGAVPVVASAGISWQFAQQWQSSLRLRHIGKRMLSDDGSKRSEPLTVVNGLVSYQQTHWKAELELLNLFDSNDHDIDYYYSSRLAGEPTEGVEDNHFHPIEPRTVRLSMSFLF</sequence>
<comment type="similarity">
    <text evidence="8 9">Belongs to the TonB-dependent receptor family.</text>
</comment>
<evidence type="ECO:0000256" key="3">
    <source>
        <dbReference type="ARBA" id="ARBA00022452"/>
    </source>
</evidence>
<dbReference type="PATRIC" id="fig|570156.3.peg.309"/>
<keyword evidence="6 8" id="KW-0472">Membrane</keyword>
<evidence type="ECO:0000259" key="12">
    <source>
        <dbReference type="Pfam" id="PF07715"/>
    </source>
</evidence>
<dbReference type="Gene3D" id="2.40.170.20">
    <property type="entry name" value="TonB-dependent receptor, beta-barrel domain"/>
    <property type="match status" value="1"/>
</dbReference>
<keyword evidence="7 8" id="KW-0998">Cell outer membrane</keyword>
<dbReference type="InterPro" id="IPR036942">
    <property type="entry name" value="Beta-barrel_TonB_sf"/>
</dbReference>